<dbReference type="Pfam" id="PF23310">
    <property type="entry name" value="TPR_27"/>
    <property type="match status" value="1"/>
</dbReference>
<dbReference type="EMBL" id="NBSK02000004">
    <property type="protein sequence ID" value="KAJ0210555.1"/>
    <property type="molecule type" value="Genomic_DNA"/>
</dbReference>
<evidence type="ECO:0000313" key="2">
    <source>
        <dbReference type="EMBL" id="KAJ0210555.1"/>
    </source>
</evidence>
<sequence>MVGVKSPIDAFKCQLVFCNIDGIYQTKDTNRLRFRPFTVDMDEVISGCRNLNKPHILFNDGIYFLLGEDEARKQLLQDAVDKGHLDAIFVLGMLLMVEDSESKQEALIMLNNAYINTRISWNLKQTCYKLCKASFREQ</sequence>
<organism evidence="2 3">
    <name type="scientific">Lactuca sativa</name>
    <name type="common">Garden lettuce</name>
    <dbReference type="NCBI Taxonomy" id="4236"/>
    <lineage>
        <taxon>Eukaryota</taxon>
        <taxon>Viridiplantae</taxon>
        <taxon>Streptophyta</taxon>
        <taxon>Embryophyta</taxon>
        <taxon>Tracheophyta</taxon>
        <taxon>Spermatophyta</taxon>
        <taxon>Magnoliopsida</taxon>
        <taxon>eudicotyledons</taxon>
        <taxon>Gunneridae</taxon>
        <taxon>Pentapetalae</taxon>
        <taxon>asterids</taxon>
        <taxon>campanulids</taxon>
        <taxon>Asterales</taxon>
        <taxon>Asteraceae</taxon>
        <taxon>Cichorioideae</taxon>
        <taxon>Cichorieae</taxon>
        <taxon>Lactucinae</taxon>
        <taxon>Lactuca</taxon>
    </lineage>
</organism>
<protein>
    <recommendedName>
        <fullName evidence="1">At2g35280-like TPR domain-containing protein</fullName>
    </recommendedName>
</protein>
<proteinExistence type="predicted"/>
<dbReference type="Proteomes" id="UP000235145">
    <property type="component" value="Unassembled WGS sequence"/>
</dbReference>
<dbReference type="AlphaFoldDB" id="A0A9R1VTG0"/>
<gene>
    <name evidence="2" type="ORF">LSAT_V11C400191420</name>
</gene>
<accession>A0A9R1VTG0</accession>
<comment type="caution">
    <text evidence="2">The sequence shown here is derived from an EMBL/GenBank/DDBJ whole genome shotgun (WGS) entry which is preliminary data.</text>
</comment>
<name>A0A9R1VTG0_LACSA</name>
<feature type="domain" description="At2g35280-like TPR" evidence="1">
    <location>
        <begin position="45"/>
        <end position="116"/>
    </location>
</feature>
<evidence type="ECO:0000313" key="3">
    <source>
        <dbReference type="Proteomes" id="UP000235145"/>
    </source>
</evidence>
<dbReference type="InterPro" id="IPR057136">
    <property type="entry name" value="At2g35280_TPR_dom"/>
</dbReference>
<evidence type="ECO:0000259" key="1">
    <source>
        <dbReference type="Pfam" id="PF23310"/>
    </source>
</evidence>
<keyword evidence="3" id="KW-1185">Reference proteome</keyword>
<reference evidence="2 3" key="1">
    <citation type="journal article" date="2017" name="Nat. Commun.">
        <title>Genome assembly with in vitro proximity ligation data and whole-genome triplication in lettuce.</title>
        <authorList>
            <person name="Reyes-Chin-Wo S."/>
            <person name="Wang Z."/>
            <person name="Yang X."/>
            <person name="Kozik A."/>
            <person name="Arikit S."/>
            <person name="Song C."/>
            <person name="Xia L."/>
            <person name="Froenicke L."/>
            <person name="Lavelle D.O."/>
            <person name="Truco M.J."/>
            <person name="Xia R."/>
            <person name="Zhu S."/>
            <person name="Xu C."/>
            <person name="Xu H."/>
            <person name="Xu X."/>
            <person name="Cox K."/>
            <person name="Korf I."/>
            <person name="Meyers B.C."/>
            <person name="Michelmore R.W."/>
        </authorList>
    </citation>
    <scope>NUCLEOTIDE SEQUENCE [LARGE SCALE GENOMIC DNA]</scope>
    <source>
        <strain evidence="3">cv. Salinas</strain>
        <tissue evidence="2">Seedlings</tissue>
    </source>
</reference>